<dbReference type="CDD" id="cd00293">
    <property type="entry name" value="USP-like"/>
    <property type="match status" value="1"/>
</dbReference>
<proteinExistence type="inferred from homology"/>
<comment type="caution">
    <text evidence="3">The sequence shown here is derived from an EMBL/GenBank/DDBJ whole genome shotgun (WGS) entry which is preliminary data.</text>
</comment>
<dbReference type="Gene3D" id="3.40.50.620">
    <property type="entry name" value="HUPs"/>
    <property type="match status" value="1"/>
</dbReference>
<evidence type="ECO:0000256" key="1">
    <source>
        <dbReference type="ARBA" id="ARBA00008791"/>
    </source>
</evidence>
<dbReference type="PANTHER" id="PTHR46268:SF6">
    <property type="entry name" value="UNIVERSAL STRESS PROTEIN UP12"/>
    <property type="match status" value="1"/>
</dbReference>
<protein>
    <submittedName>
        <fullName evidence="3">Nucleotide-binding universal stress UspA family protein</fullName>
    </submittedName>
</protein>
<dbReference type="PRINTS" id="PR01438">
    <property type="entry name" value="UNVRSLSTRESS"/>
</dbReference>
<dbReference type="InterPro" id="IPR006016">
    <property type="entry name" value="UspA"/>
</dbReference>
<evidence type="ECO:0000313" key="4">
    <source>
        <dbReference type="Proteomes" id="UP001138540"/>
    </source>
</evidence>
<dbReference type="EMBL" id="JACHKA010000001">
    <property type="protein sequence ID" value="MBB5984695.1"/>
    <property type="molecule type" value="Genomic_DNA"/>
</dbReference>
<comment type="similarity">
    <text evidence="1">Belongs to the universal stress protein A family.</text>
</comment>
<evidence type="ECO:0000259" key="2">
    <source>
        <dbReference type="Pfam" id="PF00582"/>
    </source>
</evidence>
<evidence type="ECO:0000313" key="3">
    <source>
        <dbReference type="EMBL" id="MBB5984695.1"/>
    </source>
</evidence>
<dbReference type="InterPro" id="IPR006015">
    <property type="entry name" value="Universal_stress_UspA"/>
</dbReference>
<gene>
    <name evidence="3" type="ORF">HNP60_000669</name>
</gene>
<keyword evidence="4" id="KW-1185">Reference proteome</keyword>
<dbReference type="Pfam" id="PF00582">
    <property type="entry name" value="Usp"/>
    <property type="match status" value="1"/>
</dbReference>
<dbReference type="PANTHER" id="PTHR46268">
    <property type="entry name" value="STRESS RESPONSE PROTEIN NHAX"/>
    <property type="match status" value="1"/>
</dbReference>
<dbReference type="RefSeq" id="WP_184150159.1">
    <property type="nucleotide sequence ID" value="NZ_JACHKA010000001.1"/>
</dbReference>
<organism evidence="3 4">
    <name type="scientific">Sphingobium lignivorans</name>
    <dbReference type="NCBI Taxonomy" id="2735886"/>
    <lineage>
        <taxon>Bacteria</taxon>
        <taxon>Pseudomonadati</taxon>
        <taxon>Pseudomonadota</taxon>
        <taxon>Alphaproteobacteria</taxon>
        <taxon>Sphingomonadales</taxon>
        <taxon>Sphingomonadaceae</taxon>
        <taxon>Sphingobium</taxon>
    </lineage>
</organism>
<dbReference type="Proteomes" id="UP001138540">
    <property type="component" value="Unassembled WGS sequence"/>
</dbReference>
<dbReference type="InterPro" id="IPR014729">
    <property type="entry name" value="Rossmann-like_a/b/a_fold"/>
</dbReference>
<accession>A0ABR6NBN7</accession>
<feature type="domain" description="UspA" evidence="2">
    <location>
        <begin position="2"/>
        <end position="142"/>
    </location>
</feature>
<sequence length="142" mass="14589">MDRIMVATDGSAGADRAVDMAAQLARGLAAELVILTVAGELSAEEMRQLNHAEADIGSALDSAAEQIVAAAVERASGAGVVTIHHCFLWGDPAEAILTEAARRAVDIIVLGRRGRGRLTGLLLGSVSQKLASLAPCPVLVVP</sequence>
<dbReference type="SUPFAM" id="SSF52402">
    <property type="entry name" value="Adenine nucleotide alpha hydrolases-like"/>
    <property type="match status" value="1"/>
</dbReference>
<name>A0ABR6NBN7_9SPHN</name>
<reference evidence="3 4" key="1">
    <citation type="submission" date="2020-08" db="EMBL/GenBank/DDBJ databases">
        <title>Exploring microbial biodiversity for novel pathways involved in the catabolism of aromatic compounds derived from lignin.</title>
        <authorList>
            <person name="Elkins J."/>
        </authorList>
    </citation>
    <scope>NUCLEOTIDE SEQUENCE [LARGE SCALE GENOMIC DNA]</scope>
    <source>
        <strain evidence="3 4">B1D3A</strain>
    </source>
</reference>